<protein>
    <submittedName>
        <fullName evidence="2">Uncharacterized protein</fullName>
    </submittedName>
</protein>
<evidence type="ECO:0000313" key="3">
    <source>
        <dbReference type="Proteomes" id="UP001163046"/>
    </source>
</evidence>
<feature type="compositionally biased region" description="Low complexity" evidence="1">
    <location>
        <begin position="104"/>
        <end position="123"/>
    </location>
</feature>
<proteinExistence type="predicted"/>
<dbReference type="OrthoDB" id="10666153at2759"/>
<name>A0A9X0DCH1_9CNID</name>
<comment type="caution">
    <text evidence="2">The sequence shown here is derived from an EMBL/GenBank/DDBJ whole genome shotgun (WGS) entry which is preliminary data.</text>
</comment>
<dbReference type="AlphaFoldDB" id="A0A9X0DCH1"/>
<organism evidence="2 3">
    <name type="scientific">Desmophyllum pertusum</name>
    <dbReference type="NCBI Taxonomy" id="174260"/>
    <lineage>
        <taxon>Eukaryota</taxon>
        <taxon>Metazoa</taxon>
        <taxon>Cnidaria</taxon>
        <taxon>Anthozoa</taxon>
        <taxon>Hexacorallia</taxon>
        <taxon>Scleractinia</taxon>
        <taxon>Caryophylliina</taxon>
        <taxon>Caryophylliidae</taxon>
        <taxon>Desmophyllum</taxon>
    </lineage>
</organism>
<feature type="region of interest" description="Disordered" evidence="1">
    <location>
        <begin position="104"/>
        <end position="137"/>
    </location>
</feature>
<keyword evidence="3" id="KW-1185">Reference proteome</keyword>
<feature type="region of interest" description="Disordered" evidence="1">
    <location>
        <begin position="150"/>
        <end position="183"/>
    </location>
</feature>
<gene>
    <name evidence="2" type="ORF">OS493_000404</name>
</gene>
<dbReference type="EMBL" id="MU825396">
    <property type="protein sequence ID" value="KAJ7394586.1"/>
    <property type="molecule type" value="Genomic_DNA"/>
</dbReference>
<feature type="compositionally biased region" description="Polar residues" evidence="1">
    <location>
        <begin position="150"/>
        <end position="163"/>
    </location>
</feature>
<evidence type="ECO:0000256" key="1">
    <source>
        <dbReference type="SAM" id="MobiDB-lite"/>
    </source>
</evidence>
<feature type="region of interest" description="Disordered" evidence="1">
    <location>
        <begin position="1"/>
        <end position="26"/>
    </location>
</feature>
<accession>A0A9X0DCH1</accession>
<reference evidence="2" key="1">
    <citation type="submission" date="2023-01" db="EMBL/GenBank/DDBJ databases">
        <title>Genome assembly of the deep-sea coral Lophelia pertusa.</title>
        <authorList>
            <person name="Herrera S."/>
            <person name="Cordes E."/>
        </authorList>
    </citation>
    <scope>NUCLEOTIDE SEQUENCE</scope>
    <source>
        <strain evidence="2">USNM1676648</strain>
        <tissue evidence="2">Polyp</tissue>
    </source>
</reference>
<evidence type="ECO:0000313" key="2">
    <source>
        <dbReference type="EMBL" id="KAJ7394586.1"/>
    </source>
</evidence>
<dbReference type="Proteomes" id="UP001163046">
    <property type="component" value="Unassembled WGS sequence"/>
</dbReference>
<sequence>MEECEEPSPKRKSRNWTTELGPAESQNPAQLQCTTWFYLRLFYGGRGPENQCEMKKEYALRMVIYFPPCCCKMAHQEMAPSPSANNFSTAINLLWQAKEILSSSENENHSSSSAAARPSSSSARSHDTTPPPDQDSAVMADFRNLFSPYAASTSSSLPHTQKPSRPPKRGSQPSPYYRPNETRTHDFFCLPNRIQKLQLKAAGLGRKKWFSGTKTE</sequence>